<organism evidence="4 5">
    <name type="scientific">Zemynaea arenosa</name>
    <dbReference type="NCBI Taxonomy" id="2561931"/>
    <lineage>
        <taxon>Bacteria</taxon>
        <taxon>Pseudomonadati</taxon>
        <taxon>Pseudomonadota</taxon>
        <taxon>Betaproteobacteria</taxon>
        <taxon>Burkholderiales</taxon>
        <taxon>Oxalobacteraceae</taxon>
        <taxon>Telluria group</taxon>
        <taxon>Zemynaea</taxon>
    </lineage>
</organism>
<keyword evidence="1" id="KW-0732">Signal</keyword>
<dbReference type="GO" id="GO:0006508">
    <property type="term" value="P:proteolysis"/>
    <property type="evidence" value="ECO:0007669"/>
    <property type="project" value="InterPro"/>
</dbReference>
<dbReference type="Gene3D" id="3.40.50.1820">
    <property type="entry name" value="alpha/beta hydrolase"/>
    <property type="match status" value="1"/>
</dbReference>
<protein>
    <submittedName>
        <fullName evidence="4">S9 family peptidase</fullName>
    </submittedName>
</protein>
<sequence length="752" mass="84039">MRLILALLAALSCVPASAERLTLDRIHADPALSGPGVRALKVSPDGARVTFLRGRPDNQFQLDLWEYNMHDKSVRRLVDSKVLVPNETLSAEEKAIRERNRTASLSGILSYSWSPDGKQLLVPIAGDLFLIDVAKPDQPRKVASGAVIDPKISPKGRYVSFVRKQNLYVIDLTTGQEKQLTTDGAGTIHNAEAEFVAQEEMDQRSGYYWAPDDSAIAYKRYDEAPVPVVKRFEIFADRTDVTEQRYPAAGDPNVLVDLLIVNPATGATRKVDLGPNKDVYLVRADWSHDASRLVYQIEARDQKRLDLVAVDAQTLAQKILLSETSKTWVQLNNDIRFLKDRPAFIWASERSGWKHLYLYDLDGKLLNPISSGNWGIDGVEAVDEKSGLVYVGSNRDSIVEKQTYALKLDGSTADKPARVTKAAGWHDTSFAQSGTIFVDSFSNSETPPQSAIYQADGTMVAWLEKNEINAQHPYFKYKPDHLKTEFGTIKAKDGQTLYYSIIKPAGFNPKKKYPVFVNHYGGPHSQFVSNKWGSLFHQYMAQQGYVVFRIDNRGSYRRERMFEDALYGQLGKVEVEDQLTGIDWLGKQSFVDPKRIGIFGWSYGGFMTIRELSVGSDKIAAGVSVAPVTDWALYDTHYTEQFMGGTPKQMPEAYAKASVWPDLKGLKANLLLVHGMADDNVLFTNTTQLIDKLVKQGTQFELMTYPGQKHGISARADQRHVYGLIDAFFKKNVMERDTKAAAPKAVAKAKSK</sequence>
<evidence type="ECO:0000313" key="5">
    <source>
        <dbReference type="Proteomes" id="UP000298438"/>
    </source>
</evidence>
<dbReference type="GO" id="GO:0008236">
    <property type="term" value="F:serine-type peptidase activity"/>
    <property type="evidence" value="ECO:0007669"/>
    <property type="project" value="InterPro"/>
</dbReference>
<dbReference type="Proteomes" id="UP000298438">
    <property type="component" value="Unassembled WGS sequence"/>
</dbReference>
<dbReference type="RefSeq" id="WP_135206074.1">
    <property type="nucleotide sequence ID" value="NZ_SPVF01000070.1"/>
</dbReference>
<dbReference type="InterPro" id="IPR050278">
    <property type="entry name" value="Serine_Prot_S9B/DPPIV"/>
</dbReference>
<evidence type="ECO:0000259" key="3">
    <source>
        <dbReference type="Pfam" id="PF00930"/>
    </source>
</evidence>
<evidence type="ECO:0000313" key="4">
    <source>
        <dbReference type="EMBL" id="TFW25994.1"/>
    </source>
</evidence>
<dbReference type="Pfam" id="PF00930">
    <property type="entry name" value="DPPIV_N"/>
    <property type="match status" value="1"/>
</dbReference>
<feature type="signal peptide" evidence="1">
    <location>
        <begin position="1"/>
        <end position="18"/>
    </location>
</feature>
<feature type="domain" description="Dipeptidylpeptidase IV N-terminal" evidence="3">
    <location>
        <begin position="114"/>
        <end position="448"/>
    </location>
</feature>
<feature type="chain" id="PRO_5021439273" evidence="1">
    <location>
        <begin position="19"/>
        <end position="752"/>
    </location>
</feature>
<dbReference type="SUPFAM" id="SSF82171">
    <property type="entry name" value="DPP6 N-terminal domain-like"/>
    <property type="match status" value="1"/>
</dbReference>
<evidence type="ECO:0000256" key="1">
    <source>
        <dbReference type="SAM" id="SignalP"/>
    </source>
</evidence>
<dbReference type="InterPro" id="IPR001375">
    <property type="entry name" value="Peptidase_S9_cat"/>
</dbReference>
<dbReference type="Pfam" id="PF00326">
    <property type="entry name" value="Peptidase_S9"/>
    <property type="match status" value="1"/>
</dbReference>
<dbReference type="AlphaFoldDB" id="A0A4Y9SN32"/>
<dbReference type="InterPro" id="IPR029058">
    <property type="entry name" value="AB_hydrolase_fold"/>
</dbReference>
<evidence type="ECO:0000259" key="2">
    <source>
        <dbReference type="Pfam" id="PF00326"/>
    </source>
</evidence>
<dbReference type="GO" id="GO:0008239">
    <property type="term" value="F:dipeptidyl-peptidase activity"/>
    <property type="evidence" value="ECO:0007669"/>
    <property type="project" value="TreeGrafter"/>
</dbReference>
<name>A0A4Y9SN32_9BURK</name>
<dbReference type="PANTHER" id="PTHR11731:SF193">
    <property type="entry name" value="DIPEPTIDYL PEPTIDASE 9"/>
    <property type="match status" value="1"/>
</dbReference>
<dbReference type="OrthoDB" id="9812921at2"/>
<feature type="domain" description="Peptidase S9 prolyl oligopeptidase catalytic" evidence="2">
    <location>
        <begin position="538"/>
        <end position="733"/>
    </location>
</feature>
<dbReference type="InterPro" id="IPR002469">
    <property type="entry name" value="Peptidase_S9B_N"/>
</dbReference>
<accession>A0A4Y9SN32</accession>
<dbReference type="EMBL" id="SPVF01000070">
    <property type="protein sequence ID" value="TFW25994.1"/>
    <property type="molecule type" value="Genomic_DNA"/>
</dbReference>
<reference evidence="4 5" key="1">
    <citation type="submission" date="2019-03" db="EMBL/GenBank/DDBJ databases">
        <title>Draft Genome Sequence of Massilia arenosa sp. nov., a Novel Massilia Species Isolated from a Sandy-loam Maize Soil.</title>
        <authorList>
            <person name="Raths R."/>
            <person name="Peta V."/>
            <person name="Bucking H."/>
        </authorList>
    </citation>
    <scope>NUCLEOTIDE SEQUENCE [LARGE SCALE GENOMIC DNA]</scope>
    <source>
        <strain evidence="4 5">MC02</strain>
    </source>
</reference>
<comment type="caution">
    <text evidence="4">The sequence shown here is derived from an EMBL/GenBank/DDBJ whole genome shotgun (WGS) entry which is preliminary data.</text>
</comment>
<dbReference type="Gene3D" id="2.140.10.30">
    <property type="entry name" value="Dipeptidylpeptidase IV, N-terminal domain"/>
    <property type="match status" value="1"/>
</dbReference>
<dbReference type="SUPFAM" id="SSF53474">
    <property type="entry name" value="alpha/beta-Hydrolases"/>
    <property type="match status" value="1"/>
</dbReference>
<gene>
    <name evidence="4" type="ORF">E4L96_04730</name>
</gene>
<proteinExistence type="predicted"/>
<dbReference type="PANTHER" id="PTHR11731">
    <property type="entry name" value="PROTEASE FAMILY S9B,C DIPEPTIDYL-PEPTIDASE IV-RELATED"/>
    <property type="match status" value="1"/>
</dbReference>
<keyword evidence="5" id="KW-1185">Reference proteome</keyword>